<evidence type="ECO:0000259" key="6">
    <source>
        <dbReference type="Pfam" id="PF25989"/>
    </source>
</evidence>
<feature type="domain" description="Multidrug resistance protein MdtA-like barrel-sandwich hybrid" evidence="4">
    <location>
        <begin position="63"/>
        <end position="193"/>
    </location>
</feature>
<sequence length="360" mass="38064">MTYPKTIVGLMLATTFLVSCGEEDKAPEKPRPVLSVVVQPVPQATLTLPGTVNARIETQFGFRILGRIVARNVQVGDLVKKGDVLAALDPIALELAVRSAQSDLANAQAQLANATSNEQRQQTLFERQSAAKATFESAQLERSTDAANLNKAKANLDKAKEQLDYAQLRAEFDGVVTATSAEVGQVVSAGQSIVTVARPEERDAVIDVPETASGLLKSGAEFNVSLQLDSDIKAKGIVREITPLADSATRTRRTKLTLVNPPEALRLGSVISASASVGSSPVIQLPSSAIKRDGSRTLVWVVDNKEGKVSSREVTLDTGTATGGPLVVLQGVNPGDRIVVAGVNQLQDGQAVRIDQETAQ</sequence>
<protein>
    <submittedName>
        <fullName evidence="7">RND family efflux transporter MFP subunit</fullName>
    </submittedName>
</protein>
<name>A0A7W6C6K0_9HYPH</name>
<dbReference type="PANTHER" id="PTHR30469">
    <property type="entry name" value="MULTIDRUG RESISTANCE PROTEIN MDTA"/>
    <property type="match status" value="1"/>
</dbReference>
<dbReference type="GO" id="GO:0015562">
    <property type="term" value="F:efflux transmembrane transporter activity"/>
    <property type="evidence" value="ECO:0007669"/>
    <property type="project" value="TreeGrafter"/>
</dbReference>
<dbReference type="PROSITE" id="PS51257">
    <property type="entry name" value="PROKAR_LIPOPROTEIN"/>
    <property type="match status" value="1"/>
</dbReference>
<dbReference type="Gene3D" id="2.40.30.170">
    <property type="match status" value="1"/>
</dbReference>
<dbReference type="InterPro" id="IPR006143">
    <property type="entry name" value="RND_pump_MFP"/>
</dbReference>
<dbReference type="EMBL" id="JACIDV010000003">
    <property type="protein sequence ID" value="MBB3945339.1"/>
    <property type="molecule type" value="Genomic_DNA"/>
</dbReference>
<evidence type="ECO:0000259" key="4">
    <source>
        <dbReference type="Pfam" id="PF25917"/>
    </source>
</evidence>
<feature type="domain" description="YknX-like C-terminal permuted SH3-like" evidence="6">
    <location>
        <begin position="282"/>
        <end position="353"/>
    </location>
</feature>
<accession>A0A7W6C6K0</accession>
<dbReference type="Pfam" id="PF25876">
    <property type="entry name" value="HH_MFP_RND"/>
    <property type="match status" value="1"/>
</dbReference>
<feature type="domain" description="Multidrug resistance protein MdtA-like alpha-helical hairpin" evidence="3">
    <location>
        <begin position="98"/>
        <end position="166"/>
    </location>
</feature>
<dbReference type="Pfam" id="PF25917">
    <property type="entry name" value="BSH_RND"/>
    <property type="match status" value="1"/>
</dbReference>
<dbReference type="NCBIfam" id="TIGR01730">
    <property type="entry name" value="RND_mfp"/>
    <property type="match status" value="1"/>
</dbReference>
<dbReference type="InterPro" id="IPR058625">
    <property type="entry name" value="MdtA-like_BSH"/>
</dbReference>
<dbReference type="Pfam" id="PF25954">
    <property type="entry name" value="Beta-barrel_RND_2"/>
    <property type="match status" value="1"/>
</dbReference>
<evidence type="ECO:0000259" key="5">
    <source>
        <dbReference type="Pfam" id="PF25954"/>
    </source>
</evidence>
<proteinExistence type="inferred from homology"/>
<dbReference type="Pfam" id="PF25989">
    <property type="entry name" value="YknX_C"/>
    <property type="match status" value="1"/>
</dbReference>
<dbReference type="InterPro" id="IPR058624">
    <property type="entry name" value="MdtA-like_HH"/>
</dbReference>
<evidence type="ECO:0000313" key="7">
    <source>
        <dbReference type="EMBL" id="MBB3945339.1"/>
    </source>
</evidence>
<evidence type="ECO:0000259" key="3">
    <source>
        <dbReference type="Pfam" id="PF25876"/>
    </source>
</evidence>
<organism evidence="7 8">
    <name type="scientific">Rhizobium skierniewicense</name>
    <dbReference type="NCBI Taxonomy" id="984260"/>
    <lineage>
        <taxon>Bacteria</taxon>
        <taxon>Pseudomonadati</taxon>
        <taxon>Pseudomonadota</taxon>
        <taxon>Alphaproteobacteria</taxon>
        <taxon>Hyphomicrobiales</taxon>
        <taxon>Rhizobiaceae</taxon>
        <taxon>Rhizobium/Agrobacterium group</taxon>
        <taxon>Rhizobium</taxon>
    </lineage>
</organism>
<gene>
    <name evidence="7" type="ORF">GGQ73_001272</name>
</gene>
<dbReference type="Proteomes" id="UP000565286">
    <property type="component" value="Unassembled WGS sequence"/>
</dbReference>
<dbReference type="InterPro" id="IPR058637">
    <property type="entry name" value="YknX-like_C"/>
</dbReference>
<dbReference type="InterPro" id="IPR058792">
    <property type="entry name" value="Beta-barrel_RND_2"/>
</dbReference>
<dbReference type="RefSeq" id="WP_183894813.1">
    <property type="nucleotide sequence ID" value="NZ_JACIDV010000003.1"/>
</dbReference>
<keyword evidence="8" id="KW-1185">Reference proteome</keyword>
<dbReference type="Gene3D" id="2.40.420.20">
    <property type="match status" value="1"/>
</dbReference>
<evidence type="ECO:0000256" key="1">
    <source>
        <dbReference type="ARBA" id="ARBA00009477"/>
    </source>
</evidence>
<dbReference type="PANTHER" id="PTHR30469:SF15">
    <property type="entry name" value="HLYD FAMILY OF SECRETION PROTEINS"/>
    <property type="match status" value="1"/>
</dbReference>
<dbReference type="SUPFAM" id="SSF111369">
    <property type="entry name" value="HlyD-like secretion proteins"/>
    <property type="match status" value="1"/>
</dbReference>
<reference evidence="7 8" key="1">
    <citation type="submission" date="2020-08" db="EMBL/GenBank/DDBJ databases">
        <title>Genomic Encyclopedia of Type Strains, Phase IV (KMG-IV): sequencing the most valuable type-strain genomes for metagenomic binning, comparative biology and taxonomic classification.</title>
        <authorList>
            <person name="Goeker M."/>
        </authorList>
    </citation>
    <scope>NUCLEOTIDE SEQUENCE [LARGE SCALE GENOMIC DNA]</scope>
    <source>
        <strain evidence="7 8">DSM 26438</strain>
    </source>
</reference>
<feature type="domain" description="CusB-like beta-barrel" evidence="5">
    <location>
        <begin position="205"/>
        <end position="274"/>
    </location>
</feature>
<dbReference type="Gene3D" id="2.40.50.100">
    <property type="match status" value="1"/>
</dbReference>
<feature type="coiled-coil region" evidence="2">
    <location>
        <begin position="97"/>
        <end position="171"/>
    </location>
</feature>
<dbReference type="GO" id="GO:1990281">
    <property type="term" value="C:efflux pump complex"/>
    <property type="evidence" value="ECO:0007669"/>
    <property type="project" value="TreeGrafter"/>
</dbReference>
<dbReference type="Gene3D" id="1.10.287.470">
    <property type="entry name" value="Helix hairpin bin"/>
    <property type="match status" value="1"/>
</dbReference>
<evidence type="ECO:0000313" key="8">
    <source>
        <dbReference type="Proteomes" id="UP000565286"/>
    </source>
</evidence>
<comment type="similarity">
    <text evidence="1">Belongs to the membrane fusion protein (MFP) (TC 8.A.1) family.</text>
</comment>
<comment type="caution">
    <text evidence="7">The sequence shown here is derived from an EMBL/GenBank/DDBJ whole genome shotgun (WGS) entry which is preliminary data.</text>
</comment>
<keyword evidence="2" id="KW-0175">Coiled coil</keyword>
<evidence type="ECO:0000256" key="2">
    <source>
        <dbReference type="SAM" id="Coils"/>
    </source>
</evidence>
<dbReference type="AlphaFoldDB" id="A0A7W6C6K0"/>